<dbReference type="AlphaFoldDB" id="A0AAE3SHX2"/>
<comment type="caution">
    <text evidence="1">The sequence shown here is derived from an EMBL/GenBank/DDBJ whole genome shotgun (WGS) entry which is preliminary data.</text>
</comment>
<keyword evidence="2" id="KW-1185">Reference proteome</keyword>
<reference evidence="1" key="1">
    <citation type="submission" date="2022-10" db="EMBL/GenBank/DDBJ databases">
        <authorList>
            <person name="Yu W.X."/>
        </authorList>
    </citation>
    <scope>NUCLEOTIDE SEQUENCE</scope>
    <source>
        <strain evidence="1">AAT</strain>
    </source>
</reference>
<evidence type="ECO:0000313" key="2">
    <source>
        <dbReference type="Proteomes" id="UP001209229"/>
    </source>
</evidence>
<dbReference type="Proteomes" id="UP001209229">
    <property type="component" value="Unassembled WGS sequence"/>
</dbReference>
<name>A0AAE3SHX2_9BACT</name>
<sequence length="158" mass="19075">MNRIIFFILFITISISAIGQQFTKEEKIERLKAQKIAFITDKLDLSTKEAQSFWPIYNEFFRKKEMLSIEKKKLTLELRQNWEQYSDDRKTELTDSLILFRLKEAKLEQNYHEKFKQVLSIDKVIQLYNAETQFKNYLLKQIRSQNTINNSDRPAKRK</sequence>
<proteinExistence type="predicted"/>
<evidence type="ECO:0008006" key="3">
    <source>
        <dbReference type="Google" id="ProtNLM"/>
    </source>
</evidence>
<accession>A0AAE3SHX2</accession>
<gene>
    <name evidence="1" type="ORF">OM075_19020</name>
</gene>
<evidence type="ECO:0000313" key="1">
    <source>
        <dbReference type="EMBL" id="MCW3788568.1"/>
    </source>
</evidence>
<protein>
    <recommendedName>
        <fullName evidence="3">Sensor of ECF-type sigma factor</fullName>
    </recommendedName>
</protein>
<organism evidence="1 2">
    <name type="scientific">Plebeiibacterium sediminum</name>
    <dbReference type="NCBI Taxonomy" id="2992112"/>
    <lineage>
        <taxon>Bacteria</taxon>
        <taxon>Pseudomonadati</taxon>
        <taxon>Bacteroidota</taxon>
        <taxon>Bacteroidia</taxon>
        <taxon>Marinilabiliales</taxon>
        <taxon>Marinilabiliaceae</taxon>
        <taxon>Plebeiibacterium</taxon>
    </lineage>
</organism>
<dbReference type="RefSeq" id="WP_301192126.1">
    <property type="nucleotide sequence ID" value="NZ_JAPDPJ010000057.1"/>
</dbReference>
<dbReference type="EMBL" id="JAPDPJ010000057">
    <property type="protein sequence ID" value="MCW3788568.1"/>
    <property type="molecule type" value="Genomic_DNA"/>
</dbReference>